<accession>A0A5E4QB83</accession>
<name>A0A5E4QB83_9NEOP</name>
<dbReference type="AlphaFoldDB" id="A0A5E4QB83"/>
<reference evidence="1 2" key="1">
    <citation type="submission" date="2017-07" db="EMBL/GenBank/DDBJ databases">
        <authorList>
            <person name="Talla V."/>
            <person name="Backstrom N."/>
        </authorList>
    </citation>
    <scope>NUCLEOTIDE SEQUENCE [LARGE SCALE GENOMIC DNA]</scope>
</reference>
<protein>
    <submittedName>
        <fullName evidence="1">Uncharacterized protein</fullName>
    </submittedName>
</protein>
<evidence type="ECO:0000313" key="1">
    <source>
        <dbReference type="EMBL" id="VVC94300.1"/>
    </source>
</evidence>
<evidence type="ECO:0000313" key="2">
    <source>
        <dbReference type="Proteomes" id="UP000324832"/>
    </source>
</evidence>
<organism evidence="1 2">
    <name type="scientific">Leptidea sinapis</name>
    <dbReference type="NCBI Taxonomy" id="189913"/>
    <lineage>
        <taxon>Eukaryota</taxon>
        <taxon>Metazoa</taxon>
        <taxon>Ecdysozoa</taxon>
        <taxon>Arthropoda</taxon>
        <taxon>Hexapoda</taxon>
        <taxon>Insecta</taxon>
        <taxon>Pterygota</taxon>
        <taxon>Neoptera</taxon>
        <taxon>Endopterygota</taxon>
        <taxon>Lepidoptera</taxon>
        <taxon>Glossata</taxon>
        <taxon>Ditrysia</taxon>
        <taxon>Papilionoidea</taxon>
        <taxon>Pieridae</taxon>
        <taxon>Dismorphiinae</taxon>
        <taxon>Leptidea</taxon>
    </lineage>
</organism>
<proteinExistence type="predicted"/>
<keyword evidence="2" id="KW-1185">Reference proteome</keyword>
<sequence length="144" mass="15615">MPIWMCGGHPQCGFQGAFFHILQSCGMNFLVRCFQDDTTWVPSKKAQSPSLKADNAPNVGGGDQACTLEASAGCYIIPTIWLCGGPPQCAFQKTFFHVLQSCAMSFLMLCRQRVIPLVLQEIVGGGDQLSPGGLYARFSSFSIK</sequence>
<dbReference type="EMBL" id="FZQP02001937">
    <property type="protein sequence ID" value="VVC94300.1"/>
    <property type="molecule type" value="Genomic_DNA"/>
</dbReference>
<dbReference type="Proteomes" id="UP000324832">
    <property type="component" value="Unassembled WGS sequence"/>
</dbReference>
<gene>
    <name evidence="1" type="ORF">LSINAPIS_LOCUS6282</name>
</gene>